<dbReference type="SUPFAM" id="SSF53474">
    <property type="entry name" value="alpha/beta-Hydrolases"/>
    <property type="match status" value="1"/>
</dbReference>
<organism evidence="1 2">
    <name type="scientific">Candidatus Roizmanbacteria bacterium GW2011_GWC2_35_12</name>
    <dbReference type="NCBI Taxonomy" id="1618485"/>
    <lineage>
        <taxon>Bacteria</taxon>
        <taxon>Candidatus Roizmaniibacteriota</taxon>
    </lineage>
</organism>
<dbReference type="GO" id="GO:0016787">
    <property type="term" value="F:hydrolase activity"/>
    <property type="evidence" value="ECO:0007669"/>
    <property type="project" value="InterPro"/>
</dbReference>
<dbReference type="InterPro" id="IPR029058">
    <property type="entry name" value="AB_hydrolase_fold"/>
</dbReference>
<proteinExistence type="predicted"/>
<comment type="caution">
    <text evidence="1">The sequence shown here is derived from an EMBL/GenBank/DDBJ whole genome shotgun (WGS) entry which is preliminary data.</text>
</comment>
<dbReference type="InterPro" id="IPR010662">
    <property type="entry name" value="RBBP9/YdeN"/>
</dbReference>
<gene>
    <name evidence="1" type="ORF">UR63_C0051G0005</name>
</gene>
<sequence length="164" mass="19044">MVKARVRKKGHKVFIPKFPTPKGESLESWLKILNNYKEYINKDTVIIGHSKGGLFLLRLLERLNHPIYASFLVSASIGIRPYKFYELNHKFAHGYDFDWKLIKANSNIFFAYHSNNDPYTCLDNGKTIAKNLDINLILIPNAGHFNEKSGYLKFEKLLQDIEKL</sequence>
<dbReference type="Proteomes" id="UP000034127">
    <property type="component" value="Unassembled WGS sequence"/>
</dbReference>
<dbReference type="Pfam" id="PF06821">
    <property type="entry name" value="Ser_hydrolase"/>
    <property type="match status" value="1"/>
</dbReference>
<dbReference type="AlphaFoldDB" id="A0A0G0B855"/>
<name>A0A0G0B855_9BACT</name>
<evidence type="ECO:0000313" key="2">
    <source>
        <dbReference type="Proteomes" id="UP000034127"/>
    </source>
</evidence>
<dbReference type="PANTHER" id="PTHR15394">
    <property type="entry name" value="SERINE HYDROLASE RBBP9"/>
    <property type="match status" value="1"/>
</dbReference>
<protein>
    <submittedName>
        <fullName evidence="1">Uncharacterized protein</fullName>
    </submittedName>
</protein>
<evidence type="ECO:0000313" key="1">
    <source>
        <dbReference type="EMBL" id="KKP65534.1"/>
    </source>
</evidence>
<dbReference type="EMBL" id="LBPX01000051">
    <property type="protein sequence ID" value="KKP65534.1"/>
    <property type="molecule type" value="Genomic_DNA"/>
</dbReference>
<dbReference type="Gene3D" id="3.40.50.1820">
    <property type="entry name" value="alpha/beta hydrolase"/>
    <property type="match status" value="1"/>
</dbReference>
<accession>A0A0G0B855</accession>
<reference evidence="1 2" key="1">
    <citation type="journal article" date="2015" name="Nature">
        <title>rRNA introns, odd ribosomes, and small enigmatic genomes across a large radiation of phyla.</title>
        <authorList>
            <person name="Brown C.T."/>
            <person name="Hug L.A."/>
            <person name="Thomas B.C."/>
            <person name="Sharon I."/>
            <person name="Castelle C.J."/>
            <person name="Singh A."/>
            <person name="Wilkins M.J."/>
            <person name="Williams K.H."/>
            <person name="Banfield J.F."/>
        </authorList>
    </citation>
    <scope>NUCLEOTIDE SEQUENCE [LARGE SCALE GENOMIC DNA]</scope>
</reference>
<dbReference type="PANTHER" id="PTHR15394:SF3">
    <property type="entry name" value="SERINE HYDROLASE RBBP9"/>
    <property type="match status" value="1"/>
</dbReference>